<name>A0A7L6B0V0_9ACTN</name>
<dbReference type="AlphaFoldDB" id="A0A7L6B0V0"/>
<evidence type="ECO:0000313" key="1">
    <source>
        <dbReference type="EMBL" id="QLQ35598.1"/>
    </source>
</evidence>
<keyword evidence="2" id="KW-1185">Reference proteome</keyword>
<dbReference type="Proteomes" id="UP000510844">
    <property type="component" value="Chromosome"/>
</dbReference>
<proteinExistence type="predicted"/>
<reference evidence="2" key="1">
    <citation type="submission" date="2020-07" db="EMBL/GenBank/DDBJ databases">
        <title>A new Micromonospora strain with potent antibiotic activity isolated from the microbiome of a mid-Atlantic deep-sea sponge.</title>
        <authorList>
            <person name="Back C.R."/>
            <person name="Stennett H.L."/>
            <person name="Williams S.E."/>
            <person name="Wang L."/>
            <person name="Ojeda Gomez J."/>
            <person name="Abdulle O.M."/>
            <person name="Duffy T."/>
            <person name="Hendry K.R."/>
            <person name="Powell D."/>
            <person name="Stach J.E."/>
            <person name="Essex-Lopresti A.E."/>
            <person name="Willis C.L."/>
            <person name="Curnow P."/>
            <person name="Race P.R."/>
        </authorList>
    </citation>
    <scope>NUCLEOTIDE SEQUENCE [LARGE SCALE GENOMIC DNA]</scope>
    <source>
        <strain evidence="2">28ISP2-46</strain>
    </source>
</reference>
<reference evidence="1 2" key="2">
    <citation type="journal article" date="2021" name="Mar. Drugs">
        <title>A New Micromonospora Strain with Antibiotic Activity Isolated from the Microbiome of a Mid-Atlantic Deep-Sea Sponge.</title>
        <authorList>
            <person name="Back C.R."/>
            <person name="Stennett H.L."/>
            <person name="Williams S.E."/>
            <person name="Wang L."/>
            <person name="Ojeda Gomez J."/>
            <person name="Abdulle O.M."/>
            <person name="Duffy T."/>
            <person name="Neal C."/>
            <person name="Mantell J."/>
            <person name="Jepson M.A."/>
            <person name="Hendry K.R."/>
            <person name="Powell D."/>
            <person name="Stach J.E.M."/>
            <person name="Essex-Lopresti A.E."/>
            <person name="Willis C.L."/>
            <person name="Curnow P."/>
            <person name="Race P.R."/>
        </authorList>
    </citation>
    <scope>NUCLEOTIDE SEQUENCE [LARGE SCALE GENOMIC DNA]</scope>
    <source>
        <strain evidence="1 2">28ISP2-46</strain>
    </source>
</reference>
<dbReference type="EMBL" id="CP059322">
    <property type="protein sequence ID" value="QLQ35598.1"/>
    <property type="molecule type" value="Genomic_DNA"/>
</dbReference>
<accession>A0A7L6B0V0</accession>
<dbReference type="KEGG" id="mfeu:H1D33_19730"/>
<gene>
    <name evidence="1" type="ORF">H1D33_19730</name>
</gene>
<evidence type="ECO:0000313" key="2">
    <source>
        <dbReference type="Proteomes" id="UP000510844"/>
    </source>
</evidence>
<dbReference type="RefSeq" id="WP_181568127.1">
    <property type="nucleotide sequence ID" value="NZ_CP059322.2"/>
</dbReference>
<protein>
    <submittedName>
        <fullName evidence="1">Uncharacterized protein</fullName>
    </submittedName>
</protein>
<organism evidence="1 2">
    <name type="scientific">Micromonospora robiginosa</name>
    <dbReference type="NCBI Taxonomy" id="2749844"/>
    <lineage>
        <taxon>Bacteria</taxon>
        <taxon>Bacillati</taxon>
        <taxon>Actinomycetota</taxon>
        <taxon>Actinomycetes</taxon>
        <taxon>Micromonosporales</taxon>
        <taxon>Micromonosporaceae</taxon>
        <taxon>Micromonospora</taxon>
    </lineage>
</organism>
<sequence length="56" mass="5918">MPNPADRLSRLLLTGLTGPAGLSWWWAARRGHRAGCAGGDCACRPGDKIVTVRSNA</sequence>